<evidence type="ECO:0000313" key="3">
    <source>
        <dbReference type="Proteomes" id="UP001215151"/>
    </source>
</evidence>
<accession>A0AAD7X581</accession>
<keyword evidence="3" id="KW-1185">Reference proteome</keyword>
<protein>
    <submittedName>
        <fullName evidence="2">Uncharacterized protein</fullName>
    </submittedName>
</protein>
<sequence>MLSALTSLFARPTYPSAVIMIGTSHAFALAHLVPESGEPESFTATTSGPAPAPDDEKPLRAYSAREVSRERIGSVTMRDSEGGGGGESVAWSRLKMVEDVSKRARELWKLAGIPCMGSDSSAPSSGKDDADGTGQRSADEERDEIVRRIVDEALRPAALEAMEAMEAQLRAHVHSTTKTTADCCRMETFPVFVVFVSRSEPGPIVGDSPRTIQHWC</sequence>
<dbReference type="EMBL" id="JAPEVG010000367">
    <property type="protein sequence ID" value="KAJ8463863.1"/>
    <property type="molecule type" value="Genomic_DNA"/>
</dbReference>
<evidence type="ECO:0000313" key="2">
    <source>
        <dbReference type="EMBL" id="KAJ8463863.1"/>
    </source>
</evidence>
<organism evidence="2 3">
    <name type="scientific">Trametes cubensis</name>
    <dbReference type="NCBI Taxonomy" id="1111947"/>
    <lineage>
        <taxon>Eukaryota</taxon>
        <taxon>Fungi</taxon>
        <taxon>Dikarya</taxon>
        <taxon>Basidiomycota</taxon>
        <taxon>Agaricomycotina</taxon>
        <taxon>Agaricomycetes</taxon>
        <taxon>Polyporales</taxon>
        <taxon>Polyporaceae</taxon>
        <taxon>Trametes</taxon>
    </lineage>
</organism>
<comment type="caution">
    <text evidence="2">The sequence shown here is derived from an EMBL/GenBank/DDBJ whole genome shotgun (WGS) entry which is preliminary data.</text>
</comment>
<reference evidence="2" key="1">
    <citation type="submission" date="2022-11" db="EMBL/GenBank/DDBJ databases">
        <title>Genome Sequence of Cubamyces cubensis.</title>
        <authorList>
            <person name="Buettner E."/>
        </authorList>
    </citation>
    <scope>NUCLEOTIDE SEQUENCE</scope>
    <source>
        <strain evidence="2">MPL-01</strain>
    </source>
</reference>
<proteinExistence type="predicted"/>
<dbReference type="Proteomes" id="UP001215151">
    <property type="component" value="Unassembled WGS sequence"/>
</dbReference>
<evidence type="ECO:0000256" key="1">
    <source>
        <dbReference type="SAM" id="MobiDB-lite"/>
    </source>
</evidence>
<dbReference type="AlphaFoldDB" id="A0AAD7X581"/>
<gene>
    <name evidence="2" type="ORF">ONZ51_g9972</name>
</gene>
<feature type="region of interest" description="Disordered" evidence="1">
    <location>
        <begin position="116"/>
        <end position="144"/>
    </location>
</feature>
<name>A0AAD7X581_9APHY</name>
<feature type="region of interest" description="Disordered" evidence="1">
    <location>
        <begin position="38"/>
        <end position="88"/>
    </location>
</feature>